<sequence>MLLLTSILFSVVICALVMALLMWVKTPHYQVSTEDVQRLLEWMLLGQATENDWRVFCGYPIRSDPFLERIRQRCVEIDEVSFMGEGRRTGFLLDQRGMEQIGELLEQVQQHQKTSKHTTLKKPGLKGD</sequence>
<dbReference type="EMBL" id="JAAONZ010000001">
    <property type="protein sequence ID" value="NHO64078.1"/>
    <property type="molecule type" value="Genomic_DNA"/>
</dbReference>
<name>A0A9E5JR89_9GAMM</name>
<accession>A0A9E5JR89</accession>
<evidence type="ECO:0000313" key="2">
    <source>
        <dbReference type="Proteomes" id="UP000787472"/>
    </source>
</evidence>
<dbReference type="AlphaFoldDB" id="A0A9E5JR89"/>
<reference evidence="1" key="1">
    <citation type="submission" date="2020-03" db="EMBL/GenBank/DDBJ databases">
        <authorList>
            <person name="Guo F."/>
        </authorList>
    </citation>
    <scope>NUCLEOTIDE SEQUENCE</scope>
    <source>
        <strain evidence="1">JCM 30134</strain>
    </source>
</reference>
<gene>
    <name evidence="1" type="ORF">G8770_00775</name>
</gene>
<keyword evidence="2" id="KW-1185">Reference proteome</keyword>
<dbReference type="RefSeq" id="WP_167180745.1">
    <property type="nucleotide sequence ID" value="NZ_JAAONZ010000001.1"/>
</dbReference>
<dbReference type="Proteomes" id="UP000787472">
    <property type="component" value="Unassembled WGS sequence"/>
</dbReference>
<organism evidence="1 2">
    <name type="scientific">Pseudomaricurvus hydrocarbonicus</name>
    <dbReference type="NCBI Taxonomy" id="1470433"/>
    <lineage>
        <taxon>Bacteria</taxon>
        <taxon>Pseudomonadati</taxon>
        <taxon>Pseudomonadota</taxon>
        <taxon>Gammaproteobacteria</taxon>
        <taxon>Cellvibrionales</taxon>
        <taxon>Cellvibrionaceae</taxon>
        <taxon>Pseudomaricurvus</taxon>
    </lineage>
</organism>
<comment type="caution">
    <text evidence="1">The sequence shown here is derived from an EMBL/GenBank/DDBJ whole genome shotgun (WGS) entry which is preliminary data.</text>
</comment>
<evidence type="ECO:0000313" key="1">
    <source>
        <dbReference type="EMBL" id="NHO64078.1"/>
    </source>
</evidence>
<protein>
    <submittedName>
        <fullName evidence="1">Uncharacterized protein</fullName>
    </submittedName>
</protein>
<proteinExistence type="predicted"/>